<sequence length="528" mass="56598">MGVFWPPDSPLQIARLAGLVGIVVGCCAIADRDTRYRLLRGLYGQLRRLDAEAAAEIEAGSADGPSHADKPDTHLEGIGHRRGSNARHNARDTRSFASDSTAFSRAGSPQLHMPPRAPNSADRLGSEPHTQPPSALCNTPEAVSQLGEALSRLQQLAAPPPAAADASLPLLLPPPSSYTPSPLSRTVALRPADDRPLAVAPAAAASENTLLLLPLTDSGPKPAQPGLAQPDPAPKAIDTSKRLAPLPNPNAPAIRPATQDGRPQLFDYTPPAEARPAPHRERGHVELETTDRDSYGFVSNPAALVPLVPAPAKLGDAQAPPGSGAEGDHYLFVCVKCHRQNTNEVCEKICSDEDGVLRCKLRPGNGQLMEDLEDLVMPMTPKMYTDGRRKTTGRMLFENLQALHAQHERAKERAACRGSAPHSHDDGTESRGCPNAVKSRLRIVPVNCLSMCHLGNVVAMSAPGKFGYQFGAMHEDDSEDMQAILQFAEDYIESAEGFTKNKTRPPRLSRNILARIPPSLPTFTSIAE</sequence>
<keyword evidence="3" id="KW-1185">Reference proteome</keyword>
<evidence type="ECO:0000313" key="3">
    <source>
        <dbReference type="Proteomes" id="UP001143981"/>
    </source>
</evidence>
<organism evidence="2 3">
    <name type="scientific">Coemansia biformis</name>
    <dbReference type="NCBI Taxonomy" id="1286918"/>
    <lineage>
        <taxon>Eukaryota</taxon>
        <taxon>Fungi</taxon>
        <taxon>Fungi incertae sedis</taxon>
        <taxon>Zoopagomycota</taxon>
        <taxon>Kickxellomycotina</taxon>
        <taxon>Kickxellomycetes</taxon>
        <taxon>Kickxellales</taxon>
        <taxon>Kickxellaceae</taxon>
        <taxon>Coemansia</taxon>
    </lineage>
</organism>
<gene>
    <name evidence="2" type="ORF">LPJ61_003291</name>
</gene>
<comment type="caution">
    <text evidence="2">The sequence shown here is derived from an EMBL/GenBank/DDBJ whole genome shotgun (WGS) entry which is preliminary data.</text>
</comment>
<feature type="compositionally biased region" description="Polar residues" evidence="1">
    <location>
        <begin position="128"/>
        <end position="137"/>
    </location>
</feature>
<feature type="region of interest" description="Disordered" evidence="1">
    <location>
        <begin position="214"/>
        <end position="262"/>
    </location>
</feature>
<dbReference type="Pfam" id="PF07845">
    <property type="entry name" value="DUF1636"/>
    <property type="match status" value="1"/>
</dbReference>
<name>A0A9W8CVP2_9FUNG</name>
<feature type="region of interest" description="Disordered" evidence="1">
    <location>
        <begin position="59"/>
        <end position="139"/>
    </location>
</feature>
<evidence type="ECO:0000256" key="1">
    <source>
        <dbReference type="SAM" id="MobiDB-lite"/>
    </source>
</evidence>
<proteinExistence type="predicted"/>
<dbReference type="EMBL" id="JANBOI010000532">
    <property type="protein sequence ID" value="KAJ1729918.1"/>
    <property type="molecule type" value="Genomic_DNA"/>
</dbReference>
<dbReference type="InterPro" id="IPR012863">
    <property type="entry name" value="DUF1636"/>
</dbReference>
<dbReference type="AlphaFoldDB" id="A0A9W8CVP2"/>
<protein>
    <submittedName>
        <fullName evidence="2">Uncharacterized protein</fullName>
    </submittedName>
</protein>
<reference evidence="2" key="1">
    <citation type="submission" date="2022-07" db="EMBL/GenBank/DDBJ databases">
        <title>Phylogenomic reconstructions and comparative analyses of Kickxellomycotina fungi.</title>
        <authorList>
            <person name="Reynolds N.K."/>
            <person name="Stajich J.E."/>
            <person name="Barry K."/>
            <person name="Grigoriev I.V."/>
            <person name="Crous P."/>
            <person name="Smith M.E."/>
        </authorList>
    </citation>
    <scope>NUCLEOTIDE SEQUENCE</scope>
    <source>
        <strain evidence="2">BCRC 34381</strain>
    </source>
</reference>
<accession>A0A9W8CVP2</accession>
<feature type="region of interest" description="Disordered" evidence="1">
    <location>
        <begin position="415"/>
        <end position="434"/>
    </location>
</feature>
<dbReference type="Proteomes" id="UP001143981">
    <property type="component" value="Unassembled WGS sequence"/>
</dbReference>
<feature type="compositionally biased region" description="Basic and acidic residues" evidence="1">
    <location>
        <begin position="66"/>
        <end position="79"/>
    </location>
</feature>
<evidence type="ECO:0000313" key="2">
    <source>
        <dbReference type="EMBL" id="KAJ1729918.1"/>
    </source>
</evidence>
<dbReference type="OrthoDB" id="5589413at2759"/>